<feature type="transmembrane region" description="Helical" evidence="1">
    <location>
        <begin position="167"/>
        <end position="188"/>
    </location>
</feature>
<evidence type="ECO:0000313" key="3">
    <source>
        <dbReference type="Proteomes" id="UP000524404"/>
    </source>
</evidence>
<keyword evidence="1" id="KW-0812">Transmembrane</keyword>
<keyword evidence="1" id="KW-1133">Transmembrane helix</keyword>
<sequence>MAAITKDTECFVGIPGEQFAYETTNFPGNKQILQTFYGDTDGAAVPPKDLVLLIGDKLGIALGQVIIDGGVEYQLMSFNVTVRQSGGIFGWGAGNYREERRPVYVKSEIITLDAVWAGEERYKRENKDKIAAEAAAKKKQDVIDKLADGADPQTGNTATGGNSNFNLTSILLIVFGFISVIIGGVLWWKGRQDKKNKQ</sequence>
<keyword evidence="1" id="KW-0472">Membrane</keyword>
<accession>A0A841ELN5</accession>
<reference evidence="2 3" key="1">
    <citation type="submission" date="2020-08" db="EMBL/GenBank/DDBJ databases">
        <title>Functional genomics of gut bacteria from endangered species of beetles.</title>
        <authorList>
            <person name="Carlos-Shanley C."/>
        </authorList>
    </citation>
    <scope>NUCLEOTIDE SEQUENCE [LARGE SCALE GENOMIC DNA]</scope>
    <source>
        <strain evidence="2 3">S00070</strain>
    </source>
</reference>
<dbReference type="EMBL" id="JACHKT010000017">
    <property type="protein sequence ID" value="MBB6003846.1"/>
    <property type="molecule type" value="Genomic_DNA"/>
</dbReference>
<keyword evidence="3" id="KW-1185">Reference proteome</keyword>
<proteinExistence type="predicted"/>
<gene>
    <name evidence="2" type="ORF">HNP25_002505</name>
</gene>
<dbReference type="AlphaFoldDB" id="A0A841ELN5"/>
<organism evidence="2 3">
    <name type="scientific">Arcicella rosea</name>
    <dbReference type="NCBI Taxonomy" id="502909"/>
    <lineage>
        <taxon>Bacteria</taxon>
        <taxon>Pseudomonadati</taxon>
        <taxon>Bacteroidota</taxon>
        <taxon>Cytophagia</taxon>
        <taxon>Cytophagales</taxon>
        <taxon>Flectobacillaceae</taxon>
        <taxon>Arcicella</taxon>
    </lineage>
</organism>
<comment type="caution">
    <text evidence="2">The sequence shown here is derived from an EMBL/GenBank/DDBJ whole genome shotgun (WGS) entry which is preliminary data.</text>
</comment>
<name>A0A841ELN5_9BACT</name>
<dbReference type="RefSeq" id="WP_184134506.1">
    <property type="nucleotide sequence ID" value="NZ_JACHKT010000017.1"/>
</dbReference>
<evidence type="ECO:0000256" key="1">
    <source>
        <dbReference type="SAM" id="Phobius"/>
    </source>
</evidence>
<evidence type="ECO:0000313" key="2">
    <source>
        <dbReference type="EMBL" id="MBB6003846.1"/>
    </source>
</evidence>
<dbReference type="Proteomes" id="UP000524404">
    <property type="component" value="Unassembled WGS sequence"/>
</dbReference>
<protein>
    <submittedName>
        <fullName evidence="2">Uncharacterized protein</fullName>
    </submittedName>
</protein>